<accession>A0AAD4QYT3</accession>
<dbReference type="Proteomes" id="UP001201812">
    <property type="component" value="Unassembled WGS sequence"/>
</dbReference>
<protein>
    <submittedName>
        <fullName evidence="1">Uncharacterized protein</fullName>
    </submittedName>
</protein>
<dbReference type="AlphaFoldDB" id="A0AAD4QYT3"/>
<keyword evidence="2" id="KW-1185">Reference proteome</keyword>
<comment type="caution">
    <text evidence="1">The sequence shown here is derived from an EMBL/GenBank/DDBJ whole genome shotgun (WGS) entry which is preliminary data.</text>
</comment>
<proteinExistence type="predicted"/>
<organism evidence="1 2">
    <name type="scientific">Ditylenchus destructor</name>
    <dbReference type="NCBI Taxonomy" id="166010"/>
    <lineage>
        <taxon>Eukaryota</taxon>
        <taxon>Metazoa</taxon>
        <taxon>Ecdysozoa</taxon>
        <taxon>Nematoda</taxon>
        <taxon>Chromadorea</taxon>
        <taxon>Rhabditida</taxon>
        <taxon>Tylenchina</taxon>
        <taxon>Tylenchomorpha</taxon>
        <taxon>Sphaerularioidea</taxon>
        <taxon>Anguinidae</taxon>
        <taxon>Anguininae</taxon>
        <taxon>Ditylenchus</taxon>
    </lineage>
</organism>
<sequence length="79" mass="8969">MIFEDELDLLGLKESFWAIRDAGRKPIQCSAQENSKPNRMRHRPAEKFVALPQQIAREKPGLCRRNNQGCDCAAQSKNG</sequence>
<reference evidence="1" key="1">
    <citation type="submission" date="2022-01" db="EMBL/GenBank/DDBJ databases">
        <title>Genome Sequence Resource for Two Populations of Ditylenchus destructor, the Migratory Endoparasitic Phytonematode.</title>
        <authorList>
            <person name="Zhang H."/>
            <person name="Lin R."/>
            <person name="Xie B."/>
        </authorList>
    </citation>
    <scope>NUCLEOTIDE SEQUENCE</scope>
    <source>
        <strain evidence="1">BazhouSP</strain>
    </source>
</reference>
<evidence type="ECO:0000313" key="2">
    <source>
        <dbReference type="Proteomes" id="UP001201812"/>
    </source>
</evidence>
<evidence type="ECO:0000313" key="1">
    <source>
        <dbReference type="EMBL" id="KAI1704467.1"/>
    </source>
</evidence>
<name>A0AAD4QYT3_9BILA</name>
<dbReference type="EMBL" id="JAKKPZ010000067">
    <property type="protein sequence ID" value="KAI1704467.1"/>
    <property type="molecule type" value="Genomic_DNA"/>
</dbReference>
<gene>
    <name evidence="1" type="ORF">DdX_14227</name>
</gene>